<accession>A0A8W8MSY2</accession>
<proteinExistence type="predicted"/>
<feature type="compositionally biased region" description="Basic residues" evidence="1">
    <location>
        <begin position="207"/>
        <end position="225"/>
    </location>
</feature>
<evidence type="ECO:0000313" key="2">
    <source>
        <dbReference type="EnsemblMetazoa" id="G34917.1:cds"/>
    </source>
</evidence>
<name>A0A8W8MSY2_MAGGI</name>
<feature type="region of interest" description="Disordered" evidence="1">
    <location>
        <begin position="100"/>
        <end position="149"/>
    </location>
</feature>
<dbReference type="Proteomes" id="UP000005408">
    <property type="component" value="Unassembled WGS sequence"/>
</dbReference>
<dbReference type="EnsemblMetazoa" id="G34917.1">
    <property type="protein sequence ID" value="G34917.1:cds"/>
    <property type="gene ID" value="G34917"/>
</dbReference>
<keyword evidence="3" id="KW-1185">Reference proteome</keyword>
<feature type="region of interest" description="Disordered" evidence="1">
    <location>
        <begin position="194"/>
        <end position="231"/>
    </location>
</feature>
<evidence type="ECO:0000256" key="1">
    <source>
        <dbReference type="SAM" id="MobiDB-lite"/>
    </source>
</evidence>
<protein>
    <submittedName>
        <fullName evidence="2">Uncharacterized protein</fullName>
    </submittedName>
</protein>
<sequence length="245" mass="27220">MMAATSNKRSIDDLELEECCRAVKRMAIRRPPATLESVDGDKITTTAAKSKKKPWRLQMQPKDRAPQKKTTQQTCSPLKALEEQISVMLKAIRNSCLNVEETKTKAQEVDSTPNPTKRGKARMKGARKKPYKKSGGEDNKRKKPENDIPVAALPVLVAPPSYNLLGSESTCPTTETKKIKCTKTMASVTADMACSNNKNTDKNGHATQKRKHHRQSAKSSVKKRRMIQDDTSVEELISTFAKLAP</sequence>
<feature type="compositionally biased region" description="Basic and acidic residues" evidence="1">
    <location>
        <begin position="134"/>
        <end position="146"/>
    </location>
</feature>
<reference evidence="2" key="1">
    <citation type="submission" date="2022-08" db="UniProtKB">
        <authorList>
            <consortium name="EnsemblMetazoa"/>
        </authorList>
    </citation>
    <scope>IDENTIFICATION</scope>
    <source>
        <strain evidence="2">05x7-T-G4-1.051#20</strain>
    </source>
</reference>
<organism evidence="2 3">
    <name type="scientific">Magallana gigas</name>
    <name type="common">Pacific oyster</name>
    <name type="synonym">Crassostrea gigas</name>
    <dbReference type="NCBI Taxonomy" id="29159"/>
    <lineage>
        <taxon>Eukaryota</taxon>
        <taxon>Metazoa</taxon>
        <taxon>Spiralia</taxon>
        <taxon>Lophotrochozoa</taxon>
        <taxon>Mollusca</taxon>
        <taxon>Bivalvia</taxon>
        <taxon>Autobranchia</taxon>
        <taxon>Pteriomorphia</taxon>
        <taxon>Ostreida</taxon>
        <taxon>Ostreoidea</taxon>
        <taxon>Ostreidae</taxon>
        <taxon>Magallana</taxon>
    </lineage>
</organism>
<feature type="region of interest" description="Disordered" evidence="1">
    <location>
        <begin position="37"/>
        <end position="75"/>
    </location>
</feature>
<feature type="compositionally biased region" description="Basic residues" evidence="1">
    <location>
        <begin position="117"/>
        <end position="132"/>
    </location>
</feature>
<evidence type="ECO:0000313" key="3">
    <source>
        <dbReference type="Proteomes" id="UP000005408"/>
    </source>
</evidence>
<dbReference type="AlphaFoldDB" id="A0A8W8MSY2"/>